<name>A0A7W3J4L3_9MICO</name>
<evidence type="ECO:0000313" key="4">
    <source>
        <dbReference type="EMBL" id="MBA8806064.1"/>
    </source>
</evidence>
<dbReference type="InterPro" id="IPR006059">
    <property type="entry name" value="SBP"/>
</dbReference>
<keyword evidence="3" id="KW-0732">Signal</keyword>
<protein>
    <submittedName>
        <fullName evidence="4">ABC-type glycerol-3-phosphate transport system substrate-binding protein</fullName>
    </submittedName>
</protein>
<dbReference type="EMBL" id="JACGWV010000001">
    <property type="protein sequence ID" value="MBA8806064.1"/>
    <property type="molecule type" value="Genomic_DNA"/>
</dbReference>
<dbReference type="SUPFAM" id="SSF53850">
    <property type="entry name" value="Periplasmic binding protein-like II"/>
    <property type="match status" value="1"/>
</dbReference>
<dbReference type="Pfam" id="PF01547">
    <property type="entry name" value="SBP_bac_1"/>
    <property type="match status" value="1"/>
</dbReference>
<comment type="similarity">
    <text evidence="1">Belongs to the bacterial solute-binding protein 1 family.</text>
</comment>
<accession>A0A7W3J4L3</accession>
<evidence type="ECO:0000256" key="3">
    <source>
        <dbReference type="SAM" id="SignalP"/>
    </source>
</evidence>
<keyword evidence="2" id="KW-0813">Transport</keyword>
<dbReference type="PANTHER" id="PTHR43649">
    <property type="entry name" value="ARABINOSE-BINDING PROTEIN-RELATED"/>
    <property type="match status" value="1"/>
</dbReference>
<feature type="signal peptide" evidence="3">
    <location>
        <begin position="1"/>
        <end position="24"/>
    </location>
</feature>
<proteinExistence type="inferred from homology"/>
<dbReference type="Gene3D" id="3.40.190.10">
    <property type="entry name" value="Periplasmic binding protein-like II"/>
    <property type="match status" value="2"/>
</dbReference>
<dbReference type="Proteomes" id="UP000540568">
    <property type="component" value="Unassembled WGS sequence"/>
</dbReference>
<organism evidence="4 5">
    <name type="scientific">Promicromonospora sukumoe</name>
    <dbReference type="NCBI Taxonomy" id="88382"/>
    <lineage>
        <taxon>Bacteria</taxon>
        <taxon>Bacillati</taxon>
        <taxon>Actinomycetota</taxon>
        <taxon>Actinomycetes</taxon>
        <taxon>Micrococcales</taxon>
        <taxon>Promicromonosporaceae</taxon>
        <taxon>Promicromonospora</taxon>
    </lineage>
</organism>
<evidence type="ECO:0000256" key="2">
    <source>
        <dbReference type="ARBA" id="ARBA00022448"/>
    </source>
</evidence>
<keyword evidence="5" id="KW-1185">Reference proteome</keyword>
<comment type="caution">
    <text evidence="4">The sequence shown here is derived from an EMBL/GenBank/DDBJ whole genome shotgun (WGS) entry which is preliminary data.</text>
</comment>
<dbReference type="RefSeq" id="WP_182613855.1">
    <property type="nucleotide sequence ID" value="NZ_BAAATF010000001.1"/>
</dbReference>
<dbReference type="AlphaFoldDB" id="A0A7W3J4L3"/>
<gene>
    <name evidence="4" type="ORF">FHX71_000006</name>
</gene>
<evidence type="ECO:0000313" key="5">
    <source>
        <dbReference type="Proteomes" id="UP000540568"/>
    </source>
</evidence>
<evidence type="ECO:0000256" key="1">
    <source>
        <dbReference type="ARBA" id="ARBA00008520"/>
    </source>
</evidence>
<dbReference type="InterPro" id="IPR050490">
    <property type="entry name" value="Bact_solute-bd_prot1"/>
</dbReference>
<feature type="chain" id="PRO_5031162469" evidence="3">
    <location>
        <begin position="25"/>
        <end position="425"/>
    </location>
</feature>
<sequence>MSTTFLRRARGAVVLGMAPVLALAACGSEGGSGDAAGDGSVRMLVNITDNLTQAKWEELVKPFEDESGIDVKIEGPSGQSVAESFPALLAAGTAPDVIESIVPGPDTAPEVLDLTEYEWASGTPMADLYSTDGTINVVGVGMQAQSLMYYNADLFAEAGITEPPTTWDELDDALAALAANDVATPIAFASDWATGVQVQEIWHPQQNVSTPGWQQSVADGSSTLGDQFQPVFEHVADWIEAGYTTADDVATDSGTQEANFIAGDVGVYPMGSWFSTTLAASPPDFEVGVFAPPVDDAADVPGPMGATLAFPYMVWKGTANPDGATALVEYLTTDDAAIAAQAEMDSFSREGLEPSSNEYAGMVQELSDAAPSYVVPGNQTVGDYALPVAGFNPKFTELVQGLWQGRPPADVAADLTAWYEAEKLG</sequence>
<dbReference type="PANTHER" id="PTHR43649:SF29">
    <property type="entry name" value="OSMOPROTECTIVE COMPOUNDS-BINDING PROTEIN GGTB"/>
    <property type="match status" value="1"/>
</dbReference>
<reference evidence="4 5" key="1">
    <citation type="submission" date="2020-07" db="EMBL/GenBank/DDBJ databases">
        <title>Sequencing the genomes of 1000 actinobacteria strains.</title>
        <authorList>
            <person name="Klenk H.-P."/>
        </authorList>
    </citation>
    <scope>NUCLEOTIDE SEQUENCE [LARGE SCALE GENOMIC DNA]</scope>
    <source>
        <strain evidence="4 5">DSM 44121</strain>
    </source>
</reference>
<dbReference type="PROSITE" id="PS51257">
    <property type="entry name" value="PROKAR_LIPOPROTEIN"/>
    <property type="match status" value="1"/>
</dbReference>